<gene>
    <name evidence="2" type="ORF">ACFFUA_32480</name>
</gene>
<sequence length="86" mass="8601">GPVDRLGRTAVGPATAGRWAAGRAVGPAGSPGDRPVAAAVVAESGAAPAGMTGSFEEGDEEQVVMIGSMRRLMTISRRPHPVPPLG</sequence>
<evidence type="ECO:0000313" key="2">
    <source>
        <dbReference type="EMBL" id="MFB9352078.1"/>
    </source>
</evidence>
<evidence type="ECO:0000313" key="3">
    <source>
        <dbReference type="Proteomes" id="UP001589753"/>
    </source>
</evidence>
<dbReference type="RefSeq" id="WP_380957064.1">
    <property type="nucleotide sequence ID" value="NZ_JBHMDI010000153.1"/>
</dbReference>
<keyword evidence="3" id="KW-1185">Reference proteome</keyword>
<feature type="region of interest" description="Disordered" evidence="1">
    <location>
        <begin position="1"/>
        <end position="34"/>
    </location>
</feature>
<protein>
    <submittedName>
        <fullName evidence="2">Uncharacterized protein</fullName>
    </submittedName>
</protein>
<accession>A0ABV5LIU4</accession>
<organism evidence="2 3">
    <name type="scientific">Streptomyces heliomycini</name>
    <dbReference type="NCBI Taxonomy" id="284032"/>
    <lineage>
        <taxon>Bacteria</taxon>
        <taxon>Bacillati</taxon>
        <taxon>Actinomycetota</taxon>
        <taxon>Actinomycetes</taxon>
        <taxon>Kitasatosporales</taxon>
        <taxon>Streptomycetaceae</taxon>
        <taxon>Streptomyces</taxon>
    </lineage>
</organism>
<feature type="non-terminal residue" evidence="2">
    <location>
        <position position="1"/>
    </location>
</feature>
<evidence type="ECO:0000256" key="1">
    <source>
        <dbReference type="SAM" id="MobiDB-lite"/>
    </source>
</evidence>
<comment type="caution">
    <text evidence="2">The sequence shown here is derived from an EMBL/GenBank/DDBJ whole genome shotgun (WGS) entry which is preliminary data.</text>
</comment>
<dbReference type="Proteomes" id="UP001589753">
    <property type="component" value="Unassembled WGS sequence"/>
</dbReference>
<dbReference type="EMBL" id="JBHMDI010000153">
    <property type="protein sequence ID" value="MFB9352078.1"/>
    <property type="molecule type" value="Genomic_DNA"/>
</dbReference>
<proteinExistence type="predicted"/>
<name>A0ABV5LIU4_9ACTN</name>
<reference evidence="2 3" key="1">
    <citation type="submission" date="2024-09" db="EMBL/GenBank/DDBJ databases">
        <authorList>
            <person name="Sun Q."/>
            <person name="Mori K."/>
        </authorList>
    </citation>
    <scope>NUCLEOTIDE SEQUENCE [LARGE SCALE GENOMIC DNA]</scope>
    <source>
        <strain evidence="2 3">JCM 9767</strain>
    </source>
</reference>